<dbReference type="PANTHER" id="PTHR46795">
    <property type="entry name" value="ABC TRANSPORTER PERMEASE-RELATED-RELATED"/>
    <property type="match status" value="1"/>
</dbReference>
<evidence type="ECO:0000256" key="3">
    <source>
        <dbReference type="ARBA" id="ARBA00022692"/>
    </source>
</evidence>
<name>A0A859FJN5_9BACI</name>
<gene>
    <name evidence="8" type="ORF">FLK61_41210</name>
</gene>
<feature type="transmembrane region" description="Helical" evidence="6">
    <location>
        <begin position="200"/>
        <end position="218"/>
    </location>
</feature>
<sequence length="621" mass="69009">MTITKLAYRNLRRNLKSYGLYIGSTVFAISIYFTFVALRYSDEILSLSEVSSQISGLMNAASFVLLIFVAVFILYSNAFFTKKRKKEIALYSLLGVRKPTIGLMLFVENMVIGLLSLMIGIGFGFLFSQVFILLLLQLMGLDLGALGAVELSLQAVIHTALVFSIIFFVTSVQGYSLIYRVSLLELFHAEKKGEALPKSRIILTLFGFVLLGAGYWIALEDLATSDIWRYFGIATPLLIIGLTVIGTFFVFQYVFITVLHQLKKKRSFAWKGLHSWTMSQLLSRIRANARTLTIIATLSAATMTAGGAVFGTYYNIERDVSNFAPFTFMWEGEAQEIDPSIVEFEARIPAKNVRVEEDTGLEFSYSVLPFSTYEALANRLDAQTLIPPESGTAHLVNPYFNVGLSTVPETVIVEDDTIAIDEVVTEAVYNVETLGGLALVVSDEDYTAYAADEQVYRAVTVSDYQNQLALSQELALEAEQFSSATQDYQDNLEANGALLFVGSFLGLVFLAATGSMIFFKVLTEAEEDAESFAMLDKLGAPHNELIRSIRHQVGMIFVAPLLVAVMHSAVALYAFSTLLGLNLVVPVLIWMLLYSLVYGMYYVMTIKAYKRLVLNQIRRNS</sequence>
<dbReference type="InterPro" id="IPR052536">
    <property type="entry name" value="ABC-4_Integral_Memb_Prot"/>
</dbReference>
<feature type="transmembrane region" description="Helical" evidence="6">
    <location>
        <begin position="20"/>
        <end position="40"/>
    </location>
</feature>
<organism evidence="8 9">
    <name type="scientific">Paenalkalicoccus suaedae</name>
    <dbReference type="NCBI Taxonomy" id="2592382"/>
    <lineage>
        <taxon>Bacteria</taxon>
        <taxon>Bacillati</taxon>
        <taxon>Bacillota</taxon>
        <taxon>Bacilli</taxon>
        <taxon>Bacillales</taxon>
        <taxon>Bacillaceae</taxon>
        <taxon>Paenalkalicoccus</taxon>
    </lineage>
</organism>
<feature type="domain" description="ABC3 transporter permease C-terminal" evidence="7">
    <location>
        <begin position="60"/>
        <end position="172"/>
    </location>
</feature>
<evidence type="ECO:0000313" key="9">
    <source>
        <dbReference type="Proteomes" id="UP000318138"/>
    </source>
</evidence>
<dbReference type="GO" id="GO:0005886">
    <property type="term" value="C:plasma membrane"/>
    <property type="evidence" value="ECO:0007669"/>
    <property type="project" value="UniProtKB-SubCell"/>
</dbReference>
<protein>
    <submittedName>
        <fullName evidence="8">ABC transporter permease</fullName>
    </submittedName>
</protein>
<comment type="similarity">
    <text evidence="6">Belongs to the ABC-4 integral membrane protein family.</text>
</comment>
<evidence type="ECO:0000256" key="1">
    <source>
        <dbReference type="ARBA" id="ARBA00004651"/>
    </source>
</evidence>
<evidence type="ECO:0000256" key="4">
    <source>
        <dbReference type="ARBA" id="ARBA00022989"/>
    </source>
</evidence>
<feature type="transmembrane region" description="Helical" evidence="6">
    <location>
        <begin position="102"/>
        <end position="135"/>
    </location>
</feature>
<evidence type="ECO:0000256" key="5">
    <source>
        <dbReference type="ARBA" id="ARBA00023136"/>
    </source>
</evidence>
<keyword evidence="2 6" id="KW-1003">Cell membrane</keyword>
<dbReference type="InterPro" id="IPR003838">
    <property type="entry name" value="ABC3_permease_C"/>
</dbReference>
<evidence type="ECO:0000313" key="8">
    <source>
        <dbReference type="EMBL" id="QKS73012.1"/>
    </source>
</evidence>
<dbReference type="Proteomes" id="UP000318138">
    <property type="component" value="Chromosome"/>
</dbReference>
<feature type="transmembrane region" description="Helical" evidence="6">
    <location>
        <begin position="553"/>
        <end position="575"/>
    </location>
</feature>
<dbReference type="AlphaFoldDB" id="A0A859FJN5"/>
<keyword evidence="6" id="KW-0813">Transport</keyword>
<keyword evidence="5 6" id="KW-0472">Membrane</keyword>
<dbReference type="RefSeq" id="WP_176010978.1">
    <property type="nucleotide sequence ID" value="NZ_CP041372.2"/>
</dbReference>
<feature type="transmembrane region" description="Helical" evidence="6">
    <location>
        <begin position="292"/>
        <end position="314"/>
    </location>
</feature>
<feature type="transmembrane region" description="Helical" evidence="6">
    <location>
        <begin position="587"/>
        <end position="609"/>
    </location>
</feature>
<dbReference type="InterPro" id="IPR027022">
    <property type="entry name" value="ABC_permease_BceB-typ"/>
</dbReference>
<feature type="transmembrane region" description="Helical" evidence="6">
    <location>
        <begin position="497"/>
        <end position="519"/>
    </location>
</feature>
<dbReference type="PANTHER" id="PTHR46795:SF3">
    <property type="entry name" value="ABC TRANSPORTER PERMEASE"/>
    <property type="match status" value="1"/>
</dbReference>
<proteinExistence type="inferred from homology"/>
<keyword evidence="3 6" id="KW-0812">Transmembrane</keyword>
<dbReference type="EMBL" id="CP041372">
    <property type="protein sequence ID" value="QKS73012.1"/>
    <property type="molecule type" value="Genomic_DNA"/>
</dbReference>
<evidence type="ECO:0000256" key="2">
    <source>
        <dbReference type="ARBA" id="ARBA00022475"/>
    </source>
</evidence>
<dbReference type="Pfam" id="PF02687">
    <property type="entry name" value="FtsX"/>
    <property type="match status" value="1"/>
</dbReference>
<feature type="transmembrane region" description="Helical" evidence="6">
    <location>
        <begin position="60"/>
        <end position="81"/>
    </location>
</feature>
<dbReference type="GO" id="GO:0055085">
    <property type="term" value="P:transmembrane transport"/>
    <property type="evidence" value="ECO:0007669"/>
    <property type="project" value="UniProtKB-UniRule"/>
</dbReference>
<evidence type="ECO:0000256" key="6">
    <source>
        <dbReference type="PIRNR" id="PIRNR018968"/>
    </source>
</evidence>
<evidence type="ECO:0000259" key="7">
    <source>
        <dbReference type="Pfam" id="PF02687"/>
    </source>
</evidence>
<feature type="transmembrane region" description="Helical" evidence="6">
    <location>
        <begin position="230"/>
        <end position="256"/>
    </location>
</feature>
<dbReference type="KEGG" id="psua:FLK61_41210"/>
<keyword evidence="9" id="KW-1185">Reference proteome</keyword>
<reference evidence="9" key="1">
    <citation type="submission" date="2019-07" db="EMBL/GenBank/DDBJ databases">
        <title>Bacillus alkalisoli sp. nov. isolated from saline soil.</title>
        <authorList>
            <person name="Sun J.-Q."/>
            <person name="Xu L."/>
        </authorList>
    </citation>
    <scope>NUCLEOTIDE SEQUENCE [LARGE SCALE GENOMIC DNA]</scope>
    <source>
        <strain evidence="9">M4U3P1</strain>
    </source>
</reference>
<comment type="subcellular location">
    <subcellularLocation>
        <location evidence="1 6">Cell membrane</location>
        <topology evidence="1 6">Multi-pass membrane protein</topology>
    </subcellularLocation>
</comment>
<dbReference type="PIRSF" id="PIRSF018968">
    <property type="entry name" value="ABC_permease_BceB"/>
    <property type="match status" value="1"/>
</dbReference>
<feature type="transmembrane region" description="Helical" evidence="6">
    <location>
        <begin position="155"/>
        <end position="179"/>
    </location>
</feature>
<accession>A0A859FJN5</accession>
<keyword evidence="4 6" id="KW-1133">Transmembrane helix</keyword>